<accession>A0A7U4QMR5</accession>
<dbReference type="InterPro" id="IPR023546">
    <property type="entry name" value="MGMT"/>
</dbReference>
<dbReference type="Proteomes" id="UP000070560">
    <property type="component" value="Chromosome"/>
</dbReference>
<dbReference type="InterPro" id="IPR001497">
    <property type="entry name" value="MethylDNA_cys_MeTrfase_AS"/>
</dbReference>
<dbReference type="FunFam" id="1.10.10.10:FF:000214">
    <property type="entry name" value="Methylated-DNA--protein-cysteine methyltransferase"/>
    <property type="match status" value="1"/>
</dbReference>
<evidence type="ECO:0000259" key="10">
    <source>
        <dbReference type="Pfam" id="PF01035"/>
    </source>
</evidence>
<dbReference type="PANTHER" id="PTHR10815">
    <property type="entry name" value="METHYLATED-DNA--PROTEIN-CYSTEINE METHYLTRANSFERASE"/>
    <property type="match status" value="1"/>
</dbReference>
<dbReference type="KEGG" id="daw:HS1_002420"/>
<evidence type="ECO:0000256" key="2">
    <source>
        <dbReference type="ARBA" id="ARBA00008711"/>
    </source>
</evidence>
<dbReference type="InterPro" id="IPR014048">
    <property type="entry name" value="MethylDNA_cys_MeTrfase_DNA-bd"/>
</dbReference>
<dbReference type="GO" id="GO:0003908">
    <property type="term" value="F:methylated-DNA-[protein]-cysteine S-methyltransferase activity"/>
    <property type="evidence" value="ECO:0007669"/>
    <property type="project" value="UniProtKB-UniRule"/>
</dbReference>
<dbReference type="EMBL" id="CP013015">
    <property type="protein sequence ID" value="AMM42202.1"/>
    <property type="molecule type" value="Genomic_DNA"/>
</dbReference>
<dbReference type="GO" id="GO:0032259">
    <property type="term" value="P:methylation"/>
    <property type="evidence" value="ECO:0007669"/>
    <property type="project" value="UniProtKB-KW"/>
</dbReference>
<comment type="catalytic activity">
    <reaction evidence="8 9">
        <text>a 6-O-methyl-2'-deoxyguanosine in DNA + L-cysteinyl-[protein] = S-methyl-L-cysteinyl-[protein] + a 2'-deoxyguanosine in DNA</text>
        <dbReference type="Rhea" id="RHEA:24000"/>
        <dbReference type="Rhea" id="RHEA-COMP:10131"/>
        <dbReference type="Rhea" id="RHEA-COMP:10132"/>
        <dbReference type="Rhea" id="RHEA-COMP:11367"/>
        <dbReference type="Rhea" id="RHEA-COMP:11368"/>
        <dbReference type="ChEBI" id="CHEBI:29950"/>
        <dbReference type="ChEBI" id="CHEBI:82612"/>
        <dbReference type="ChEBI" id="CHEBI:85445"/>
        <dbReference type="ChEBI" id="CHEBI:85448"/>
        <dbReference type="EC" id="2.1.1.63"/>
    </reaction>
</comment>
<keyword evidence="5 9" id="KW-0808">Transferase</keyword>
<comment type="subcellular location">
    <subcellularLocation>
        <location evidence="9">Cytoplasm</location>
    </subcellularLocation>
</comment>
<dbReference type="CDD" id="cd06445">
    <property type="entry name" value="ATase"/>
    <property type="match status" value="1"/>
</dbReference>
<gene>
    <name evidence="11" type="ORF">HS1_002420</name>
</gene>
<feature type="domain" description="Methylated-DNA-[protein]-cysteine S-methyltransferase DNA binding" evidence="10">
    <location>
        <begin position="79"/>
        <end position="157"/>
    </location>
</feature>
<evidence type="ECO:0000256" key="8">
    <source>
        <dbReference type="ARBA" id="ARBA00049348"/>
    </source>
</evidence>
<protein>
    <recommendedName>
        <fullName evidence="9">Methylated-DNA--protein-cysteine methyltransferase</fullName>
        <ecNumber evidence="9">2.1.1.63</ecNumber>
    </recommendedName>
    <alternativeName>
        <fullName evidence="9">6-O-methylguanine-DNA methyltransferase</fullName>
        <shortName evidence="9">MGMT</shortName>
    </alternativeName>
    <alternativeName>
        <fullName evidence="9">O-6-methylguanine-DNA-alkyltransferase</fullName>
    </alternativeName>
</protein>
<comment type="miscellaneous">
    <text evidence="9">This enzyme catalyzes only one turnover and therefore is not strictly catalytic. According to one definition, an enzyme is a biocatalyst that acts repeatedly and over many reaction cycles.</text>
</comment>
<keyword evidence="6 9" id="KW-0227">DNA damage</keyword>
<evidence type="ECO:0000256" key="1">
    <source>
        <dbReference type="ARBA" id="ARBA00001286"/>
    </source>
</evidence>
<dbReference type="SUPFAM" id="SSF46767">
    <property type="entry name" value="Methylated DNA-protein cysteine methyltransferase, C-terminal domain"/>
    <property type="match status" value="1"/>
</dbReference>
<keyword evidence="4 9" id="KW-0489">Methyltransferase</keyword>
<dbReference type="Gene3D" id="1.10.10.10">
    <property type="entry name" value="Winged helix-like DNA-binding domain superfamily/Winged helix DNA-binding domain"/>
    <property type="match status" value="1"/>
</dbReference>
<dbReference type="SUPFAM" id="SSF53155">
    <property type="entry name" value="Methylated DNA-protein cysteine methyltransferase domain"/>
    <property type="match status" value="1"/>
</dbReference>
<evidence type="ECO:0000256" key="5">
    <source>
        <dbReference type="ARBA" id="ARBA00022679"/>
    </source>
</evidence>
<organism evidence="11 12">
    <name type="scientific">Desulfofervidus auxilii</name>
    <dbReference type="NCBI Taxonomy" id="1621989"/>
    <lineage>
        <taxon>Bacteria</taxon>
        <taxon>Pseudomonadati</taxon>
        <taxon>Thermodesulfobacteriota</taxon>
        <taxon>Candidatus Desulfofervidia</taxon>
        <taxon>Candidatus Desulfofervidales</taxon>
        <taxon>Candidatus Desulfofervidaceae</taxon>
        <taxon>Candidatus Desulfofervidus</taxon>
    </lineage>
</organism>
<evidence type="ECO:0000313" key="11">
    <source>
        <dbReference type="EMBL" id="AMM42202.1"/>
    </source>
</evidence>
<comment type="similarity">
    <text evidence="2 9">Belongs to the MGMT family.</text>
</comment>
<dbReference type="PANTHER" id="PTHR10815:SF5">
    <property type="entry name" value="METHYLATED-DNA--PROTEIN-CYSTEINE METHYLTRANSFERASE"/>
    <property type="match status" value="1"/>
</dbReference>
<dbReference type="NCBIfam" id="TIGR00589">
    <property type="entry name" value="ogt"/>
    <property type="match status" value="1"/>
</dbReference>
<proteinExistence type="inferred from homology"/>
<evidence type="ECO:0000256" key="6">
    <source>
        <dbReference type="ARBA" id="ARBA00022763"/>
    </source>
</evidence>
<dbReference type="RefSeq" id="WP_245669998.1">
    <property type="nucleotide sequence ID" value="NZ_CP013015.1"/>
</dbReference>
<dbReference type="PROSITE" id="PS00374">
    <property type="entry name" value="MGMT"/>
    <property type="match status" value="1"/>
</dbReference>
<dbReference type="Pfam" id="PF01035">
    <property type="entry name" value="DNA_binding_1"/>
    <property type="match status" value="1"/>
</dbReference>
<comment type="catalytic activity">
    <reaction evidence="1 9">
        <text>a 4-O-methyl-thymidine in DNA + L-cysteinyl-[protein] = a thymidine in DNA + S-methyl-L-cysteinyl-[protein]</text>
        <dbReference type="Rhea" id="RHEA:53428"/>
        <dbReference type="Rhea" id="RHEA-COMP:10131"/>
        <dbReference type="Rhea" id="RHEA-COMP:10132"/>
        <dbReference type="Rhea" id="RHEA-COMP:13555"/>
        <dbReference type="Rhea" id="RHEA-COMP:13556"/>
        <dbReference type="ChEBI" id="CHEBI:29950"/>
        <dbReference type="ChEBI" id="CHEBI:82612"/>
        <dbReference type="ChEBI" id="CHEBI:137386"/>
        <dbReference type="ChEBI" id="CHEBI:137387"/>
        <dbReference type="EC" id="2.1.1.63"/>
    </reaction>
</comment>
<reference evidence="11 12" key="1">
    <citation type="submission" date="2015-10" db="EMBL/GenBank/DDBJ databases">
        <title>Candidatus Desulfofervidus auxilii, a hydrogenotrophic sulfate-reducing bacterium involved in the thermophilic anaerobic oxidation of methane.</title>
        <authorList>
            <person name="Krukenberg V."/>
            <person name="Richter M."/>
            <person name="Wegener G."/>
        </authorList>
    </citation>
    <scope>NUCLEOTIDE SEQUENCE [LARGE SCALE GENOMIC DNA]</scope>
    <source>
        <strain evidence="11 12">HS1</strain>
    </source>
</reference>
<keyword evidence="7 9" id="KW-0234">DNA repair</keyword>
<dbReference type="GO" id="GO:0006307">
    <property type="term" value="P:DNA alkylation repair"/>
    <property type="evidence" value="ECO:0007669"/>
    <property type="project" value="UniProtKB-UniRule"/>
</dbReference>
<feature type="active site" description="Nucleophile; methyl group acceptor" evidence="9">
    <location>
        <position position="130"/>
    </location>
</feature>
<dbReference type="AlphaFoldDB" id="A0A7U4QMR5"/>
<evidence type="ECO:0000256" key="4">
    <source>
        <dbReference type="ARBA" id="ARBA00022603"/>
    </source>
</evidence>
<evidence type="ECO:0000313" key="12">
    <source>
        <dbReference type="Proteomes" id="UP000070560"/>
    </source>
</evidence>
<dbReference type="InterPro" id="IPR036388">
    <property type="entry name" value="WH-like_DNA-bd_sf"/>
</dbReference>
<evidence type="ECO:0000256" key="7">
    <source>
        <dbReference type="ARBA" id="ARBA00023204"/>
    </source>
</evidence>
<dbReference type="HAMAP" id="MF_00772">
    <property type="entry name" value="OGT"/>
    <property type="match status" value="1"/>
</dbReference>
<dbReference type="InterPro" id="IPR036217">
    <property type="entry name" value="MethylDNA_cys_MeTrfase_DNAb"/>
</dbReference>
<sequence>MFLSFKERLCGLILSDFQSSEIPLITKTPIFKHLNRHLKSVILKKGKIPPFQQTEQALRDYFSSQLTCFKLPLLLIGTPFQKMVWRALLDIPYGQTITYQSLAYKLNIPKATRAVAQACKSNPLPIIIPCHRVIGKKGLTGYSAGLAWKRFLLNIESLACL</sequence>
<comment type="function">
    <text evidence="9">Involved in the cellular defense against the biological effects of O6-methylguanine (O6-MeG) and O4-methylthymine (O4-MeT) in DNA. Repairs the methylated nucleobase in DNA by stoichiometrically transferring the methyl group to a cysteine residue in the enzyme. This is a suicide reaction: the enzyme is irreversibly inactivated.</text>
</comment>
<evidence type="ECO:0000256" key="3">
    <source>
        <dbReference type="ARBA" id="ARBA00022490"/>
    </source>
</evidence>
<evidence type="ECO:0000256" key="9">
    <source>
        <dbReference type="HAMAP-Rule" id="MF_00772"/>
    </source>
</evidence>
<name>A0A7U4QMR5_DESA2</name>
<dbReference type="EC" id="2.1.1.63" evidence="9"/>
<dbReference type="GO" id="GO:0005737">
    <property type="term" value="C:cytoplasm"/>
    <property type="evidence" value="ECO:0007669"/>
    <property type="project" value="UniProtKB-SubCell"/>
</dbReference>
<keyword evidence="3 9" id="KW-0963">Cytoplasm</keyword>
<keyword evidence="12" id="KW-1185">Reference proteome</keyword>
<dbReference type="InterPro" id="IPR036631">
    <property type="entry name" value="MGMT_N_sf"/>
</dbReference>